<organism evidence="1">
    <name type="scientific">marine sediment metagenome</name>
    <dbReference type="NCBI Taxonomy" id="412755"/>
    <lineage>
        <taxon>unclassified sequences</taxon>
        <taxon>metagenomes</taxon>
        <taxon>ecological metagenomes</taxon>
    </lineage>
</organism>
<evidence type="ECO:0000313" key="1">
    <source>
        <dbReference type="EMBL" id="GAH05954.1"/>
    </source>
</evidence>
<dbReference type="AlphaFoldDB" id="X1DLW0"/>
<protein>
    <recommendedName>
        <fullName evidence="2">Bacteriophage lambda Replication protein O N-terminal domain-containing protein</fullName>
    </recommendedName>
</protein>
<comment type="caution">
    <text evidence="1">The sequence shown here is derived from an EMBL/GenBank/DDBJ whole genome shotgun (WGS) entry which is preliminary data.</text>
</comment>
<accession>X1DLW0</accession>
<dbReference type="EMBL" id="BART01037192">
    <property type="protein sequence ID" value="GAH05954.1"/>
    <property type="molecule type" value="Genomic_DNA"/>
</dbReference>
<name>X1DLW0_9ZZZZ</name>
<sequence>MGSIVTKNAQTRSFAGIPRIVIESEDYRSLSGNAVKLLLALAYQFRGKNNGDLTMAWSVMKEKHGFKSPVTVDQARKQLLKANLIMQTRAGMFQNPGGRCALYAI</sequence>
<proteinExistence type="predicted"/>
<reference evidence="1" key="1">
    <citation type="journal article" date="2014" name="Front. Microbiol.">
        <title>High frequency of phylogenetically diverse reductive dehalogenase-homologous genes in deep subseafloor sedimentary metagenomes.</title>
        <authorList>
            <person name="Kawai M."/>
            <person name="Futagami T."/>
            <person name="Toyoda A."/>
            <person name="Takaki Y."/>
            <person name="Nishi S."/>
            <person name="Hori S."/>
            <person name="Arai W."/>
            <person name="Tsubouchi T."/>
            <person name="Morono Y."/>
            <person name="Uchiyama I."/>
            <person name="Ito T."/>
            <person name="Fujiyama A."/>
            <person name="Inagaki F."/>
            <person name="Takami H."/>
        </authorList>
    </citation>
    <scope>NUCLEOTIDE SEQUENCE</scope>
    <source>
        <strain evidence="1">Expedition CK06-06</strain>
    </source>
</reference>
<evidence type="ECO:0008006" key="2">
    <source>
        <dbReference type="Google" id="ProtNLM"/>
    </source>
</evidence>
<gene>
    <name evidence="1" type="ORF">S01H4_62351</name>
</gene>
<feature type="non-terminal residue" evidence="1">
    <location>
        <position position="105"/>
    </location>
</feature>